<dbReference type="Gene3D" id="3.40.50.300">
    <property type="entry name" value="P-loop containing nucleotide triphosphate hydrolases"/>
    <property type="match status" value="1"/>
</dbReference>
<evidence type="ECO:0000313" key="1">
    <source>
        <dbReference type="EMBL" id="CAG8460131.1"/>
    </source>
</evidence>
<protein>
    <submittedName>
        <fullName evidence="1">23430_t:CDS:1</fullName>
    </submittedName>
</protein>
<sequence length="231" mass="26822">MPVSLLTVSDNYGVWLEKVLQLYQAQTIHNSIMMIGPSGSALKVLLQALECVEGCKSVFYVIDPKVVSKDALYINLDQKTNEWKDGLFAHILRNIIKNIHSENFKSHWITHYELKIFTSEMIYYNYLKNLISIPLYDDKERSSIHRVENSEETISLYLIIQCAISNILSKHMIENGLVTKTLVQAEKLIHIMDFTYMRMLNTLFSLLNKTVCNVIEYHLQHPDFPMIAEHL</sequence>
<comment type="caution">
    <text evidence="1">The sequence shown here is derived from an EMBL/GenBank/DDBJ whole genome shotgun (WGS) entry which is preliminary data.</text>
</comment>
<keyword evidence="2" id="KW-1185">Reference proteome</keyword>
<dbReference type="InterPro" id="IPR027417">
    <property type="entry name" value="P-loop_NTPase"/>
</dbReference>
<gene>
    <name evidence="1" type="ORF">GMARGA_LOCUS263</name>
</gene>
<proteinExistence type="predicted"/>
<dbReference type="Proteomes" id="UP000789901">
    <property type="component" value="Unassembled WGS sequence"/>
</dbReference>
<name>A0ABM8VVZ1_GIGMA</name>
<accession>A0ABM8VVZ1</accession>
<dbReference type="PANTHER" id="PTHR45703">
    <property type="entry name" value="DYNEIN HEAVY CHAIN"/>
    <property type="match status" value="1"/>
</dbReference>
<dbReference type="Gene3D" id="1.10.472.130">
    <property type="match status" value="1"/>
</dbReference>
<organism evidence="1 2">
    <name type="scientific">Gigaspora margarita</name>
    <dbReference type="NCBI Taxonomy" id="4874"/>
    <lineage>
        <taxon>Eukaryota</taxon>
        <taxon>Fungi</taxon>
        <taxon>Fungi incertae sedis</taxon>
        <taxon>Mucoromycota</taxon>
        <taxon>Glomeromycotina</taxon>
        <taxon>Glomeromycetes</taxon>
        <taxon>Diversisporales</taxon>
        <taxon>Gigasporaceae</taxon>
        <taxon>Gigaspora</taxon>
    </lineage>
</organism>
<dbReference type="EMBL" id="CAJVQB010000035">
    <property type="protein sequence ID" value="CAG8460131.1"/>
    <property type="molecule type" value="Genomic_DNA"/>
</dbReference>
<reference evidence="1 2" key="1">
    <citation type="submission" date="2021-06" db="EMBL/GenBank/DDBJ databases">
        <authorList>
            <person name="Kallberg Y."/>
            <person name="Tangrot J."/>
            <person name="Rosling A."/>
        </authorList>
    </citation>
    <scope>NUCLEOTIDE SEQUENCE [LARGE SCALE GENOMIC DNA]</scope>
    <source>
        <strain evidence="1 2">120-4 pot B 10/14</strain>
    </source>
</reference>
<evidence type="ECO:0000313" key="2">
    <source>
        <dbReference type="Proteomes" id="UP000789901"/>
    </source>
</evidence>
<feature type="non-terminal residue" evidence="1">
    <location>
        <position position="231"/>
    </location>
</feature>
<dbReference type="InterPro" id="IPR026983">
    <property type="entry name" value="DHC"/>
</dbReference>
<dbReference type="PANTHER" id="PTHR45703:SF36">
    <property type="entry name" value="DYNEIN HEAVY CHAIN, CYTOPLASMIC"/>
    <property type="match status" value="1"/>
</dbReference>